<evidence type="ECO:0000313" key="4">
    <source>
        <dbReference type="Proteomes" id="UP000600363"/>
    </source>
</evidence>
<dbReference type="PIRSF" id="PIRSF004846">
    <property type="entry name" value="ModA"/>
    <property type="match status" value="1"/>
</dbReference>
<protein>
    <submittedName>
        <fullName evidence="3">Molybdate ABC transporter substrate-binding protein</fullName>
    </submittedName>
</protein>
<dbReference type="GO" id="GO:0046872">
    <property type="term" value="F:metal ion binding"/>
    <property type="evidence" value="ECO:0007669"/>
    <property type="project" value="UniProtKB-KW"/>
</dbReference>
<dbReference type="InterPro" id="IPR005950">
    <property type="entry name" value="ModA"/>
</dbReference>
<keyword evidence="1" id="KW-0479">Metal-binding</keyword>
<evidence type="ECO:0000313" key="3">
    <source>
        <dbReference type="EMBL" id="HIH69464.1"/>
    </source>
</evidence>
<dbReference type="PANTHER" id="PTHR30632">
    <property type="entry name" value="MOLYBDATE-BINDING PERIPLASMIC PROTEIN"/>
    <property type="match status" value="1"/>
</dbReference>
<accession>A0A832RXD1</accession>
<dbReference type="PANTHER" id="PTHR30632:SF0">
    <property type="entry name" value="SULFATE-BINDING PROTEIN"/>
    <property type="match status" value="1"/>
</dbReference>
<evidence type="ECO:0000256" key="2">
    <source>
        <dbReference type="ARBA" id="ARBA00022729"/>
    </source>
</evidence>
<name>A0A832RXD1_9EURY</name>
<dbReference type="EMBL" id="DUIH01000009">
    <property type="protein sequence ID" value="HIH69464.1"/>
    <property type="molecule type" value="Genomic_DNA"/>
</dbReference>
<gene>
    <name evidence="3" type="primary">modA</name>
    <name evidence="3" type="ORF">HA299_02405</name>
</gene>
<sequence>MRPLYVLVGMLLLTALAHGCAERPEQTLTVLAAASLTEPFEEIAHAFEHEHPGVRVELSFASSGALRSQIESGAVADVFASASAEHAEALVREGLASSSKTFAYNSVVVAVPPNGRVHSLSDLAERGVRVVIASENAPIGRYAREVLSRLNSSGLYGKQFEERVLSNVISEEDTTKHVYAKVVLGEADAAFVYRTDITNETEFIQIPKEYNVRATYEIVVLDDTNPYAEEFEEFVLSPRGQSILAAYGFEGAGS</sequence>
<organism evidence="3 4">
    <name type="scientific">Methermicoccus shengliensis</name>
    <dbReference type="NCBI Taxonomy" id="660064"/>
    <lineage>
        <taxon>Archaea</taxon>
        <taxon>Methanobacteriati</taxon>
        <taxon>Methanobacteriota</taxon>
        <taxon>Stenosarchaea group</taxon>
        <taxon>Methanomicrobia</taxon>
        <taxon>Methanosarcinales</taxon>
        <taxon>Methermicoccaceae</taxon>
        <taxon>Methermicoccus</taxon>
    </lineage>
</organism>
<dbReference type="RefSeq" id="WP_042685251.1">
    <property type="nucleotide sequence ID" value="NZ_DUIH01000009.1"/>
</dbReference>
<reference evidence="3" key="1">
    <citation type="journal article" date="2020" name="bioRxiv">
        <title>A rank-normalized archaeal taxonomy based on genome phylogeny resolves widespread incomplete and uneven classifications.</title>
        <authorList>
            <person name="Rinke C."/>
            <person name="Chuvochina M."/>
            <person name="Mussig A.J."/>
            <person name="Chaumeil P.-A."/>
            <person name="Waite D.W."/>
            <person name="Whitman W.B."/>
            <person name="Parks D.H."/>
            <person name="Hugenholtz P."/>
        </authorList>
    </citation>
    <scope>NUCLEOTIDE SEQUENCE</scope>
    <source>
        <strain evidence="3">UBA12518</strain>
    </source>
</reference>
<dbReference type="Pfam" id="PF13531">
    <property type="entry name" value="SBP_bac_11"/>
    <property type="match status" value="1"/>
</dbReference>
<evidence type="ECO:0000256" key="1">
    <source>
        <dbReference type="ARBA" id="ARBA00022723"/>
    </source>
</evidence>
<dbReference type="SUPFAM" id="SSF53850">
    <property type="entry name" value="Periplasmic binding protein-like II"/>
    <property type="match status" value="1"/>
</dbReference>
<dbReference type="GO" id="GO:0030973">
    <property type="term" value="F:molybdate ion binding"/>
    <property type="evidence" value="ECO:0007669"/>
    <property type="project" value="TreeGrafter"/>
</dbReference>
<keyword evidence="2" id="KW-0732">Signal</keyword>
<dbReference type="NCBIfam" id="TIGR01256">
    <property type="entry name" value="modA"/>
    <property type="match status" value="1"/>
</dbReference>
<dbReference type="InterPro" id="IPR050682">
    <property type="entry name" value="ModA/WtpA"/>
</dbReference>
<proteinExistence type="predicted"/>
<dbReference type="AlphaFoldDB" id="A0A832RXD1"/>
<dbReference type="GO" id="GO:0015689">
    <property type="term" value="P:molybdate ion transport"/>
    <property type="evidence" value="ECO:0007669"/>
    <property type="project" value="InterPro"/>
</dbReference>
<comment type="caution">
    <text evidence="3">The sequence shown here is derived from an EMBL/GenBank/DDBJ whole genome shotgun (WGS) entry which is preliminary data.</text>
</comment>
<dbReference type="Gene3D" id="3.40.190.10">
    <property type="entry name" value="Periplasmic binding protein-like II"/>
    <property type="match status" value="2"/>
</dbReference>
<dbReference type="Proteomes" id="UP000600363">
    <property type="component" value="Unassembled WGS sequence"/>
</dbReference>